<proteinExistence type="predicted"/>
<gene>
    <name evidence="1" type="ORF">PGIGA_G00224000</name>
</gene>
<evidence type="ECO:0000313" key="1">
    <source>
        <dbReference type="EMBL" id="MCI4379096.1"/>
    </source>
</evidence>
<organism evidence="1 2">
    <name type="scientific">Pangasianodon gigas</name>
    <name type="common">Mekong giant catfish</name>
    <name type="synonym">Pangasius gigas</name>
    <dbReference type="NCBI Taxonomy" id="30993"/>
    <lineage>
        <taxon>Eukaryota</taxon>
        <taxon>Metazoa</taxon>
        <taxon>Chordata</taxon>
        <taxon>Craniata</taxon>
        <taxon>Vertebrata</taxon>
        <taxon>Euteleostomi</taxon>
        <taxon>Actinopterygii</taxon>
        <taxon>Neopterygii</taxon>
        <taxon>Teleostei</taxon>
        <taxon>Ostariophysi</taxon>
        <taxon>Siluriformes</taxon>
        <taxon>Pangasiidae</taxon>
        <taxon>Pangasianodon</taxon>
    </lineage>
</organism>
<keyword evidence="2" id="KW-1185">Reference proteome</keyword>
<name>A0ACC5WJP7_PANGG</name>
<comment type="caution">
    <text evidence="1">The sequence shown here is derived from an EMBL/GenBank/DDBJ whole genome shotgun (WGS) entry which is preliminary data.</text>
</comment>
<feature type="non-terminal residue" evidence="1">
    <location>
        <position position="1"/>
    </location>
</feature>
<protein>
    <submittedName>
        <fullName evidence="1">Uncharacterized protein</fullName>
    </submittedName>
</protein>
<evidence type="ECO:0000313" key="2">
    <source>
        <dbReference type="Proteomes" id="UP000829447"/>
    </source>
</evidence>
<accession>A0ACC5WJP7</accession>
<dbReference type="Proteomes" id="UP000829447">
    <property type="component" value="Linkage Group LG6"/>
</dbReference>
<dbReference type="EMBL" id="CM040459">
    <property type="protein sequence ID" value="MCI4379096.1"/>
    <property type="molecule type" value="Genomic_DNA"/>
</dbReference>
<reference evidence="1 2" key="1">
    <citation type="journal article" date="2022" name="bioRxiv">
        <title>An ancient truncated duplication of the anti-Mullerian hormone receptor type 2 gene is a potential conserved master sex determinant in the Pangasiidae catfish family.</title>
        <authorList>
            <person name="Wen M."/>
            <person name="Pan Q."/>
            <person name="Jouanno E."/>
            <person name="Montfort J."/>
            <person name="Zahm M."/>
            <person name="Cabau C."/>
            <person name="Klopp C."/>
            <person name="Iampietro C."/>
            <person name="Roques C."/>
            <person name="Bouchez O."/>
            <person name="Castinel A."/>
            <person name="Donnadieu C."/>
            <person name="Parrinello H."/>
            <person name="Poncet C."/>
            <person name="Belmonte E."/>
            <person name="Gautier V."/>
            <person name="Avarre J.-C."/>
            <person name="Dugue R."/>
            <person name="Gustiano R."/>
            <person name="Ha T.T.T."/>
            <person name="Campet M."/>
            <person name="Sriphairoj K."/>
            <person name="Ribolli J."/>
            <person name="de Almeida F.L."/>
            <person name="Desvignes T."/>
            <person name="Postlethwait J.H."/>
            <person name="Bucao C.F."/>
            <person name="Robinson-Rechavi M."/>
            <person name="Bobe J."/>
            <person name="Herpin A."/>
            <person name="Guiguen Y."/>
        </authorList>
    </citation>
    <scope>NUCLEOTIDE SEQUENCE [LARGE SCALE GENOMIC DNA]</scope>
    <source>
        <strain evidence="1">YG-Dec2019</strain>
    </source>
</reference>
<sequence>HIPSANLQSLSEHRLRERRGWGEGRARAGFPPHRARSFRLRYRARGTICVLSFALPRLSRFSAAHMEIIWS</sequence>